<keyword evidence="2 3" id="KW-0238">DNA-binding</keyword>
<gene>
    <name evidence="5" type="ORF">AN964_01620</name>
</gene>
<feature type="DNA-binding region" description="H-T-H motif" evidence="3">
    <location>
        <begin position="32"/>
        <end position="51"/>
    </location>
</feature>
<dbReference type="RefSeq" id="WP_055738047.1">
    <property type="nucleotide sequence ID" value="NZ_JAAIWL010000007.1"/>
</dbReference>
<accession>A0A0Q3TE75</accession>
<dbReference type="AlphaFoldDB" id="A0A0Q3TE75"/>
<dbReference type="InterPro" id="IPR001647">
    <property type="entry name" value="HTH_TetR"/>
</dbReference>
<dbReference type="PANTHER" id="PTHR43479">
    <property type="entry name" value="ACREF/ENVCD OPERON REPRESSOR-RELATED"/>
    <property type="match status" value="1"/>
</dbReference>
<dbReference type="PRINTS" id="PR00455">
    <property type="entry name" value="HTHTETR"/>
</dbReference>
<dbReference type="InterPro" id="IPR050624">
    <property type="entry name" value="HTH-type_Tx_Regulator"/>
</dbReference>
<evidence type="ECO:0000256" key="1">
    <source>
        <dbReference type="ARBA" id="ARBA00022491"/>
    </source>
</evidence>
<dbReference type="InterPro" id="IPR009057">
    <property type="entry name" value="Homeodomain-like_sf"/>
</dbReference>
<reference evidence="5 6" key="1">
    <citation type="submission" date="2015-09" db="EMBL/GenBank/DDBJ databases">
        <title>Genome sequencing project for genomic taxonomy and phylogenomics of Bacillus-like bacteria.</title>
        <authorList>
            <person name="Liu B."/>
            <person name="Wang J."/>
            <person name="Zhu Y."/>
            <person name="Liu G."/>
            <person name="Chen Q."/>
            <person name="Chen Z."/>
            <person name="Lan J."/>
            <person name="Che J."/>
            <person name="Ge C."/>
            <person name="Shi H."/>
            <person name="Pan Z."/>
            <person name="Liu X."/>
        </authorList>
    </citation>
    <scope>NUCLEOTIDE SEQUENCE [LARGE SCALE GENOMIC DNA]</scope>
    <source>
        <strain evidence="5 6">LMG 18435</strain>
    </source>
</reference>
<comment type="caution">
    <text evidence="5">The sequence shown here is derived from an EMBL/GenBank/DDBJ whole genome shotgun (WGS) entry which is preliminary data.</text>
</comment>
<keyword evidence="1" id="KW-0678">Repressor</keyword>
<dbReference type="PATRIC" id="fig|157838.3.peg.361"/>
<dbReference type="Gene3D" id="1.10.357.10">
    <property type="entry name" value="Tetracycline Repressor, domain 2"/>
    <property type="match status" value="1"/>
</dbReference>
<dbReference type="EMBL" id="LJJC01000004">
    <property type="protein sequence ID" value="KQL52366.1"/>
    <property type="molecule type" value="Genomic_DNA"/>
</dbReference>
<dbReference type="OrthoDB" id="113732at2"/>
<proteinExistence type="predicted"/>
<evidence type="ECO:0000256" key="3">
    <source>
        <dbReference type="PROSITE-ProRule" id="PRU00335"/>
    </source>
</evidence>
<name>A0A0Q3TE75_9BACI</name>
<dbReference type="Gene3D" id="1.10.10.60">
    <property type="entry name" value="Homeodomain-like"/>
    <property type="match status" value="1"/>
</dbReference>
<dbReference type="PANTHER" id="PTHR43479:SF21">
    <property type="entry name" value="TRANSCRIPTIONAL REGULATOR, TETR FAMILY"/>
    <property type="match status" value="1"/>
</dbReference>
<dbReference type="GO" id="GO:0003677">
    <property type="term" value="F:DNA binding"/>
    <property type="evidence" value="ECO:0007669"/>
    <property type="project" value="UniProtKB-UniRule"/>
</dbReference>
<dbReference type="Proteomes" id="UP000051888">
    <property type="component" value="Unassembled WGS sequence"/>
</dbReference>
<keyword evidence="6" id="KW-1185">Reference proteome</keyword>
<dbReference type="SUPFAM" id="SSF46689">
    <property type="entry name" value="Homeodomain-like"/>
    <property type="match status" value="1"/>
</dbReference>
<sequence>MDGYQRRTEKKKESIRKAAFELFSTYGVEKVSIAEIAKKANVSPVSIYNYFGSKEELTKAVIEEFFNTEMEKFEKIFHMDIPFPKKVEKVLFDRMELTKSISTDFLKSITDPAIQKVIEDWTYKKAMPAMMELIEQGRQSGYINPQISIESIILYFQIFTEAIQHPELIANQNKQSIIDLGELFFYGLIGKPRED</sequence>
<feature type="domain" description="HTH tetR-type" evidence="4">
    <location>
        <begin position="9"/>
        <end position="69"/>
    </location>
</feature>
<protein>
    <recommendedName>
        <fullName evidence="4">HTH tetR-type domain-containing protein</fullName>
    </recommendedName>
</protein>
<evidence type="ECO:0000313" key="6">
    <source>
        <dbReference type="Proteomes" id="UP000051888"/>
    </source>
</evidence>
<dbReference type="Pfam" id="PF00440">
    <property type="entry name" value="TetR_N"/>
    <property type="match status" value="1"/>
</dbReference>
<dbReference type="PROSITE" id="PS50977">
    <property type="entry name" value="HTH_TETR_2"/>
    <property type="match status" value="1"/>
</dbReference>
<evidence type="ECO:0000256" key="2">
    <source>
        <dbReference type="ARBA" id="ARBA00023125"/>
    </source>
</evidence>
<organism evidence="5 6">
    <name type="scientific">Heyndrickxia shackletonii</name>
    <dbReference type="NCBI Taxonomy" id="157838"/>
    <lineage>
        <taxon>Bacteria</taxon>
        <taxon>Bacillati</taxon>
        <taxon>Bacillota</taxon>
        <taxon>Bacilli</taxon>
        <taxon>Bacillales</taxon>
        <taxon>Bacillaceae</taxon>
        <taxon>Heyndrickxia</taxon>
    </lineage>
</organism>
<dbReference type="STRING" id="157838.AN964_01620"/>
<evidence type="ECO:0000313" key="5">
    <source>
        <dbReference type="EMBL" id="KQL52366.1"/>
    </source>
</evidence>
<evidence type="ECO:0000259" key="4">
    <source>
        <dbReference type="PROSITE" id="PS50977"/>
    </source>
</evidence>